<evidence type="ECO:0000256" key="2">
    <source>
        <dbReference type="ARBA" id="ARBA00022676"/>
    </source>
</evidence>
<dbReference type="EMBL" id="VDLY02000006">
    <property type="protein sequence ID" value="KAB8166414.1"/>
    <property type="molecule type" value="Genomic_DNA"/>
</dbReference>
<evidence type="ECO:0000313" key="6">
    <source>
        <dbReference type="EMBL" id="KAB8166414.1"/>
    </source>
</evidence>
<dbReference type="OrthoDB" id="9787111at2"/>
<dbReference type="SUPFAM" id="SSF53756">
    <property type="entry name" value="UDP-Glycosyltransferase/glycogen phosphorylase"/>
    <property type="match status" value="1"/>
</dbReference>
<dbReference type="GO" id="GO:0016757">
    <property type="term" value="F:glycosyltransferase activity"/>
    <property type="evidence" value="ECO:0007669"/>
    <property type="project" value="UniProtKB-KW"/>
</dbReference>
<evidence type="ECO:0000259" key="5">
    <source>
        <dbReference type="Pfam" id="PF13439"/>
    </source>
</evidence>
<organism evidence="6 7">
    <name type="scientific">Streptomyces mimosae</name>
    <dbReference type="NCBI Taxonomy" id="2586635"/>
    <lineage>
        <taxon>Bacteria</taxon>
        <taxon>Bacillati</taxon>
        <taxon>Actinomycetota</taxon>
        <taxon>Actinomycetes</taxon>
        <taxon>Kitasatosporales</taxon>
        <taxon>Streptomycetaceae</taxon>
        <taxon>Streptomyces</taxon>
    </lineage>
</organism>
<dbReference type="Proteomes" id="UP000314251">
    <property type="component" value="Unassembled WGS sequence"/>
</dbReference>
<comment type="caution">
    <text evidence="6">The sequence shown here is derived from an EMBL/GenBank/DDBJ whole genome shotgun (WGS) entry which is preliminary data.</text>
</comment>
<accession>A0A5N6AC76</accession>
<reference evidence="6" key="1">
    <citation type="submission" date="2019-10" db="EMBL/GenBank/DDBJ databases">
        <title>Nonomuraea sp. nov., isolated from Phyllanthus amarus.</title>
        <authorList>
            <person name="Klykleung N."/>
            <person name="Tanasupawat S."/>
        </authorList>
    </citation>
    <scope>NUCLEOTIDE SEQUENCE [LARGE SCALE GENOMIC DNA]</scope>
    <source>
        <strain evidence="6">3MP-10</strain>
    </source>
</reference>
<dbReference type="AlphaFoldDB" id="A0A5N6AC76"/>
<evidence type="ECO:0000256" key="1">
    <source>
        <dbReference type="ARBA" id="ARBA00021292"/>
    </source>
</evidence>
<name>A0A5N6AC76_9ACTN</name>
<feature type="domain" description="Glycosyltransferase subfamily 4-like N-terminal" evidence="5">
    <location>
        <begin position="14"/>
        <end position="180"/>
    </location>
</feature>
<protein>
    <recommendedName>
        <fullName evidence="1">D-inositol 3-phosphate glycosyltransferase</fullName>
    </recommendedName>
</protein>
<dbReference type="InterPro" id="IPR028098">
    <property type="entry name" value="Glyco_trans_4-like_N"/>
</dbReference>
<gene>
    <name evidence="6" type="ORF">FH607_011335</name>
</gene>
<keyword evidence="3" id="KW-0808">Transferase</keyword>
<sequence length="386" mass="42989">MKILFVCSTFPPVIGGAETYARTLVDGLRNRGNVVRVVTDGTRVTDAEPEADVHRLTEFVEAFERPDKVRWQQMQFSLLDEMEKILASEDAPDVVHANGQEGAIVGSMLASEYEVPLLATFHEMRPQEEGFGRGRCRFVYQHLPIRFIIAGSRVYQDKAFLFGAPPERVRTIYHGVEVDRFPRIRESEIRKGSVPHVLCLARLKARKGLMELVEAASHLKNQGVEFTMTIAGTCSSASLIYAEKLQTSIDQLGLTDVVAIDQSVRYEDVPALMERSDVYVQPSYEEGLGLAVLEALAAGLPTAASAIPAFREIIQDGTNGLLFPSGDVESMSESLRVLLSEPELRHRFASEGPRTVSRYFSSERMIDETLALYYEALQPTPEPLHV</sequence>
<dbReference type="PANTHER" id="PTHR12526">
    <property type="entry name" value="GLYCOSYLTRANSFERASE"/>
    <property type="match status" value="1"/>
</dbReference>
<dbReference type="CDD" id="cd03801">
    <property type="entry name" value="GT4_PimA-like"/>
    <property type="match status" value="1"/>
</dbReference>
<keyword evidence="2" id="KW-0328">Glycosyltransferase</keyword>
<evidence type="ECO:0000313" key="7">
    <source>
        <dbReference type="Proteomes" id="UP000314251"/>
    </source>
</evidence>
<keyword evidence="7" id="KW-1185">Reference proteome</keyword>
<evidence type="ECO:0000259" key="4">
    <source>
        <dbReference type="Pfam" id="PF00534"/>
    </source>
</evidence>
<proteinExistence type="predicted"/>
<feature type="domain" description="Glycosyl transferase family 1" evidence="4">
    <location>
        <begin position="183"/>
        <end position="353"/>
    </location>
</feature>
<dbReference type="PANTHER" id="PTHR12526:SF630">
    <property type="entry name" value="GLYCOSYLTRANSFERASE"/>
    <property type="match status" value="1"/>
</dbReference>
<dbReference type="Gene3D" id="3.40.50.2000">
    <property type="entry name" value="Glycogen Phosphorylase B"/>
    <property type="match status" value="2"/>
</dbReference>
<dbReference type="Pfam" id="PF13439">
    <property type="entry name" value="Glyco_transf_4"/>
    <property type="match status" value="1"/>
</dbReference>
<dbReference type="Pfam" id="PF00534">
    <property type="entry name" value="Glycos_transf_1"/>
    <property type="match status" value="1"/>
</dbReference>
<dbReference type="InterPro" id="IPR001296">
    <property type="entry name" value="Glyco_trans_1"/>
</dbReference>
<evidence type="ECO:0000256" key="3">
    <source>
        <dbReference type="ARBA" id="ARBA00022679"/>
    </source>
</evidence>
<dbReference type="RefSeq" id="WP_139667538.1">
    <property type="nucleotide sequence ID" value="NZ_VDLY02000006.1"/>
</dbReference>